<reference evidence="1 2" key="1">
    <citation type="submission" date="2011-10" db="EMBL/GenBank/DDBJ databases">
        <title>The Genome Sequence of Enterococcus saccharolyticus 30_1.</title>
        <authorList>
            <consortium name="The Broad Institute Genome Sequencing Platform"/>
            <person name="Earl A."/>
            <person name="Ward D."/>
            <person name="Feldgarden M."/>
            <person name="Gevers D."/>
            <person name="Daigneault M."/>
            <person name="Strauss J."/>
            <person name="Allen-Vercoe E."/>
            <person name="Young S.K."/>
            <person name="Zeng Q."/>
            <person name="Gargeya S."/>
            <person name="Fitzgerald M."/>
            <person name="Haas B."/>
            <person name="Abouelleil A."/>
            <person name="Alvarado L."/>
            <person name="Arachchi H.M."/>
            <person name="Berlin A."/>
            <person name="Brown A."/>
            <person name="Chapman S.B."/>
            <person name="Chen Z."/>
            <person name="Dunbar C."/>
            <person name="Freedman E."/>
            <person name="Gearin G."/>
            <person name="Gellesch M."/>
            <person name="Goldberg J."/>
            <person name="Griggs A."/>
            <person name="Gujja S."/>
            <person name="Heiman D."/>
            <person name="Howarth C."/>
            <person name="Larson L."/>
            <person name="Lui A."/>
            <person name="MacDonald P.J.P."/>
            <person name="Montmayeur A."/>
            <person name="Murphy C."/>
            <person name="Neiman D."/>
            <person name="Pearson M."/>
            <person name="Priest M."/>
            <person name="Roberts A."/>
            <person name="Saif S."/>
            <person name="Shea T."/>
            <person name="Shenoy N."/>
            <person name="Sisk P."/>
            <person name="Stolte C."/>
            <person name="Sykes S."/>
            <person name="Wortman J."/>
            <person name="Nusbaum C."/>
            <person name="Birren B."/>
        </authorList>
    </citation>
    <scope>NUCLEOTIDE SEQUENCE [LARGE SCALE GENOMIC DNA]</scope>
    <source>
        <strain evidence="1 2">30_1</strain>
    </source>
</reference>
<protein>
    <submittedName>
        <fullName evidence="1">Uncharacterized protein</fullName>
    </submittedName>
</protein>
<dbReference type="AlphaFoldDB" id="A0AA87K7N6"/>
<name>A0AA87K7N6_9ENTE</name>
<organism evidence="1 2">
    <name type="scientific">Enterococcus saccharolyticus 30_1</name>
    <dbReference type="NCBI Taxonomy" id="742813"/>
    <lineage>
        <taxon>Bacteria</taxon>
        <taxon>Bacillati</taxon>
        <taxon>Bacillota</taxon>
        <taxon>Bacilli</taxon>
        <taxon>Lactobacillales</taxon>
        <taxon>Enterococcaceae</taxon>
        <taxon>Enterococcus</taxon>
    </lineage>
</organism>
<dbReference type="EMBL" id="ADLY01000037">
    <property type="protein sequence ID" value="EHG28455.1"/>
    <property type="molecule type" value="Genomic_DNA"/>
</dbReference>
<sequence length="88" mass="10281">MNVISQYEQGYISYSEFLEEFPDSISESQECVFGTKCIEYYVKLTLGKTDFNYYIQKYGGDHYEIIERCSFEDTSAENVEDPFSAFLS</sequence>
<dbReference type="Proteomes" id="UP000004393">
    <property type="component" value="Unassembled WGS sequence"/>
</dbReference>
<comment type="caution">
    <text evidence="1">The sequence shown here is derived from an EMBL/GenBank/DDBJ whole genome shotgun (WGS) entry which is preliminary data.</text>
</comment>
<accession>A0AA87K7N6</accession>
<proteinExistence type="predicted"/>
<evidence type="ECO:0000313" key="1">
    <source>
        <dbReference type="EMBL" id="EHG28455.1"/>
    </source>
</evidence>
<evidence type="ECO:0000313" key="2">
    <source>
        <dbReference type="Proteomes" id="UP000004393"/>
    </source>
</evidence>
<gene>
    <name evidence="1" type="ORF">HMPREF9478_01856</name>
</gene>
<keyword evidence="2" id="KW-1185">Reference proteome</keyword>